<evidence type="ECO:0000313" key="4">
    <source>
        <dbReference type="Proteomes" id="UP000573603"/>
    </source>
</evidence>
<protein>
    <recommendedName>
        <fullName evidence="2">Helicase C-terminal domain-containing protein</fullName>
    </recommendedName>
</protein>
<dbReference type="Pfam" id="PF00271">
    <property type="entry name" value="Helicase_C"/>
    <property type="match status" value="1"/>
</dbReference>
<dbReference type="EMBL" id="JABEVY010000228">
    <property type="protein sequence ID" value="KAF5241596.1"/>
    <property type="molecule type" value="Genomic_DNA"/>
</dbReference>
<keyword evidence="1" id="KW-0378">Hydrolase</keyword>
<keyword evidence="4" id="KW-1185">Reference proteome</keyword>
<dbReference type="CDD" id="cd18793">
    <property type="entry name" value="SF2_C_SNF"/>
    <property type="match status" value="1"/>
</dbReference>
<dbReference type="AlphaFoldDB" id="A0A8H5E035"/>
<sequence>MHTETGSELVAKAMKTADQLGISTIPSTAATNALLAIGVKALEAIKEVTNARENDGDDTVVTSSRKGLNGAARRILLAEYNGTVNLEERSRVQFAFNLSIAGPDVLPLIVGAGGQGLNLARGTHMIITESFWTPRKLDQVIGRTYRLPQDKTVHIWHMIAHPSEIDMFVLDRQAQKVHFVRQLLSAITGEADTKASDEAVNINKKALPTRTIHQWAKGRAKDVAENERINKSSRWRSRVKLDEL</sequence>
<dbReference type="PANTHER" id="PTHR10799">
    <property type="entry name" value="SNF2/RAD54 HELICASE FAMILY"/>
    <property type="match status" value="1"/>
</dbReference>
<dbReference type="InterPro" id="IPR027417">
    <property type="entry name" value="P-loop_NTPase"/>
</dbReference>
<evidence type="ECO:0000259" key="2">
    <source>
        <dbReference type="Pfam" id="PF00271"/>
    </source>
</evidence>
<accession>A0A8H5E035</accession>
<dbReference type="InterPro" id="IPR001650">
    <property type="entry name" value="Helicase_C-like"/>
</dbReference>
<reference evidence="3 4" key="1">
    <citation type="journal article" date="2020" name="BMC Genomics">
        <title>Correction to: Identification and distribution of gene clusters required for synthesis of sphingolipid metabolism inhibitors in diverse species of the filamentous fungus Fusarium.</title>
        <authorList>
            <person name="Kim H.S."/>
            <person name="Lohmar J.M."/>
            <person name="Busman M."/>
            <person name="Brown D.W."/>
            <person name="Naumann T.A."/>
            <person name="Divon H.H."/>
            <person name="Lysoe E."/>
            <person name="Uhlig S."/>
            <person name="Proctor R.H."/>
        </authorList>
    </citation>
    <scope>NUCLEOTIDE SEQUENCE [LARGE SCALE GENOMIC DNA]</scope>
    <source>
        <strain evidence="3 4">NRRL 25214</strain>
    </source>
</reference>
<dbReference type="InterPro" id="IPR049730">
    <property type="entry name" value="SNF2/RAD54-like_C"/>
</dbReference>
<dbReference type="GO" id="GO:0016787">
    <property type="term" value="F:hydrolase activity"/>
    <property type="evidence" value="ECO:0007669"/>
    <property type="project" value="UniProtKB-KW"/>
</dbReference>
<name>A0A8H5E035_9HYPO</name>
<evidence type="ECO:0000313" key="3">
    <source>
        <dbReference type="EMBL" id="KAF5241596.1"/>
    </source>
</evidence>
<organism evidence="3 4">
    <name type="scientific">Fusarium anthophilum</name>
    <dbReference type="NCBI Taxonomy" id="48485"/>
    <lineage>
        <taxon>Eukaryota</taxon>
        <taxon>Fungi</taxon>
        <taxon>Dikarya</taxon>
        <taxon>Ascomycota</taxon>
        <taxon>Pezizomycotina</taxon>
        <taxon>Sordariomycetes</taxon>
        <taxon>Hypocreomycetidae</taxon>
        <taxon>Hypocreales</taxon>
        <taxon>Nectriaceae</taxon>
        <taxon>Fusarium</taxon>
        <taxon>Fusarium fujikuroi species complex</taxon>
    </lineage>
</organism>
<proteinExistence type="predicted"/>
<gene>
    <name evidence="3" type="ORF">FANTH_9050</name>
</gene>
<dbReference type="SUPFAM" id="SSF52540">
    <property type="entry name" value="P-loop containing nucleoside triphosphate hydrolases"/>
    <property type="match status" value="1"/>
</dbReference>
<feature type="domain" description="Helicase C-terminal" evidence="2">
    <location>
        <begin position="45"/>
        <end position="147"/>
    </location>
</feature>
<dbReference type="Proteomes" id="UP000573603">
    <property type="component" value="Unassembled WGS sequence"/>
</dbReference>
<dbReference type="Gene3D" id="3.40.50.300">
    <property type="entry name" value="P-loop containing nucleotide triphosphate hydrolases"/>
    <property type="match status" value="1"/>
</dbReference>
<comment type="caution">
    <text evidence="3">The sequence shown here is derived from an EMBL/GenBank/DDBJ whole genome shotgun (WGS) entry which is preliminary data.</text>
</comment>
<evidence type="ECO:0000256" key="1">
    <source>
        <dbReference type="ARBA" id="ARBA00022801"/>
    </source>
</evidence>